<accession>A0A9W9MU21</accession>
<keyword evidence="3" id="KW-1185">Reference proteome</keyword>
<comment type="caution">
    <text evidence="2">The sequence shown here is derived from an EMBL/GenBank/DDBJ whole genome shotgun (WGS) entry which is preliminary data.</text>
</comment>
<feature type="region of interest" description="Disordered" evidence="1">
    <location>
        <begin position="1"/>
        <end position="49"/>
    </location>
</feature>
<name>A0A9W9MU21_9EURO</name>
<feature type="compositionally biased region" description="Basic and acidic residues" evidence="1">
    <location>
        <begin position="8"/>
        <end position="22"/>
    </location>
</feature>
<proteinExistence type="predicted"/>
<protein>
    <submittedName>
        <fullName evidence="2">Uncharacterized protein</fullName>
    </submittedName>
</protein>
<organism evidence="2 3">
    <name type="scientific">Penicillium cf. griseofulvum</name>
    <dbReference type="NCBI Taxonomy" id="2972120"/>
    <lineage>
        <taxon>Eukaryota</taxon>
        <taxon>Fungi</taxon>
        <taxon>Dikarya</taxon>
        <taxon>Ascomycota</taxon>
        <taxon>Pezizomycotina</taxon>
        <taxon>Eurotiomycetes</taxon>
        <taxon>Eurotiomycetidae</taxon>
        <taxon>Eurotiales</taxon>
        <taxon>Aspergillaceae</taxon>
        <taxon>Penicillium</taxon>
    </lineage>
</organism>
<feature type="compositionally biased region" description="Basic residues" evidence="1">
    <location>
        <begin position="23"/>
        <end position="40"/>
    </location>
</feature>
<dbReference type="AlphaFoldDB" id="A0A9W9MU21"/>
<evidence type="ECO:0000256" key="1">
    <source>
        <dbReference type="SAM" id="MobiDB-lite"/>
    </source>
</evidence>
<dbReference type="EMBL" id="JAPQKP010000002">
    <property type="protein sequence ID" value="KAJ5207338.1"/>
    <property type="molecule type" value="Genomic_DNA"/>
</dbReference>
<reference evidence="2" key="1">
    <citation type="submission" date="2022-11" db="EMBL/GenBank/DDBJ databases">
        <authorList>
            <person name="Petersen C."/>
        </authorList>
    </citation>
    <scope>NUCLEOTIDE SEQUENCE</scope>
    <source>
        <strain evidence="2">IBT 16849</strain>
    </source>
</reference>
<evidence type="ECO:0000313" key="2">
    <source>
        <dbReference type="EMBL" id="KAJ5207338.1"/>
    </source>
</evidence>
<evidence type="ECO:0000313" key="3">
    <source>
        <dbReference type="Proteomes" id="UP001150879"/>
    </source>
</evidence>
<reference evidence="2" key="2">
    <citation type="journal article" date="2023" name="IMA Fungus">
        <title>Comparative genomic study of the Penicillium genus elucidates a diverse pangenome and 15 lateral gene transfer events.</title>
        <authorList>
            <person name="Petersen C."/>
            <person name="Sorensen T."/>
            <person name="Nielsen M.R."/>
            <person name="Sondergaard T.E."/>
            <person name="Sorensen J.L."/>
            <person name="Fitzpatrick D.A."/>
            <person name="Frisvad J.C."/>
            <person name="Nielsen K.L."/>
        </authorList>
    </citation>
    <scope>NUCLEOTIDE SEQUENCE</scope>
    <source>
        <strain evidence="2">IBT 16849</strain>
    </source>
</reference>
<sequence length="69" mass="8083">MFAWLKDLFGKSESSDPSPAKEPKHKGKSHSRSHSRRVRQRERDLRREWTGQKGGWRKFYAKGGYSGMC</sequence>
<dbReference type="Proteomes" id="UP001150879">
    <property type="component" value="Unassembled WGS sequence"/>
</dbReference>
<gene>
    <name evidence="2" type="ORF">N7472_003786</name>
</gene>